<sequence>MAGEVPDNVRPYTSDLAVASVPAVGEAGLQPLGTALQVDIAERDLRRREAEVHSRMQRLDASGDAVGYTAALREAQAARAAAAGAAGARRLTVGAVS</sequence>
<comment type="caution">
    <text evidence="1">The sequence shown here is derived from an EMBL/GenBank/DDBJ whole genome shotgun (WGS) entry which is preliminary data.</text>
</comment>
<dbReference type="EMBL" id="BSUZ01000001">
    <property type="protein sequence ID" value="GMA88842.1"/>
    <property type="molecule type" value="Genomic_DNA"/>
</dbReference>
<keyword evidence="2" id="KW-1185">Reference proteome</keyword>
<protein>
    <submittedName>
        <fullName evidence="1">Uncharacterized protein</fullName>
    </submittedName>
</protein>
<evidence type="ECO:0000313" key="2">
    <source>
        <dbReference type="Proteomes" id="UP001157017"/>
    </source>
</evidence>
<gene>
    <name evidence="1" type="ORF">GCM10025868_40920</name>
</gene>
<proteinExistence type="predicted"/>
<name>A0ABQ6JKQ6_9ACTN</name>
<dbReference type="Proteomes" id="UP001157017">
    <property type="component" value="Unassembled WGS sequence"/>
</dbReference>
<accession>A0ABQ6JKQ6</accession>
<reference evidence="2" key="1">
    <citation type="journal article" date="2019" name="Int. J. Syst. Evol. Microbiol.">
        <title>The Global Catalogue of Microorganisms (GCM) 10K type strain sequencing project: providing services to taxonomists for standard genome sequencing and annotation.</title>
        <authorList>
            <consortium name="The Broad Institute Genomics Platform"/>
            <consortium name="The Broad Institute Genome Sequencing Center for Infectious Disease"/>
            <person name="Wu L."/>
            <person name="Ma J."/>
        </authorList>
    </citation>
    <scope>NUCLEOTIDE SEQUENCE [LARGE SCALE GENOMIC DNA]</scope>
    <source>
        <strain evidence="2">NBRC 108730</strain>
    </source>
</reference>
<organism evidence="1 2">
    <name type="scientific">Angustibacter aerolatus</name>
    <dbReference type="NCBI Taxonomy" id="1162965"/>
    <lineage>
        <taxon>Bacteria</taxon>
        <taxon>Bacillati</taxon>
        <taxon>Actinomycetota</taxon>
        <taxon>Actinomycetes</taxon>
        <taxon>Kineosporiales</taxon>
        <taxon>Kineosporiaceae</taxon>
    </lineage>
</organism>
<evidence type="ECO:0000313" key="1">
    <source>
        <dbReference type="EMBL" id="GMA88842.1"/>
    </source>
</evidence>